<dbReference type="SMART" id="SM00304">
    <property type="entry name" value="HAMP"/>
    <property type="match status" value="1"/>
</dbReference>
<evidence type="ECO:0000256" key="15">
    <source>
        <dbReference type="SAM" id="MobiDB-lite"/>
    </source>
</evidence>
<dbReference type="AlphaFoldDB" id="A0A845L0U2"/>
<dbReference type="Pfam" id="PF00672">
    <property type="entry name" value="HAMP"/>
    <property type="match status" value="1"/>
</dbReference>
<keyword evidence="10" id="KW-0067">ATP-binding</keyword>
<evidence type="ECO:0000256" key="6">
    <source>
        <dbReference type="ARBA" id="ARBA00022679"/>
    </source>
</evidence>
<reference evidence="19 20" key="1">
    <citation type="submission" date="2020-01" db="EMBL/GenBank/DDBJ databases">
        <title>Whole-genome sequence of Heliobacterium undosum DSM 13378.</title>
        <authorList>
            <person name="Kyndt J.A."/>
            <person name="Meyer T.E."/>
        </authorList>
    </citation>
    <scope>NUCLEOTIDE SEQUENCE [LARGE SCALE GENOMIC DNA]</scope>
    <source>
        <strain evidence="19 20">DSM 13378</strain>
    </source>
</reference>
<sequence length="512" mass="58167">MKHSIKLRLFLAMSGLILFFILLSSVLVNTSLGRYYIHKKTADLREHSRIVAALVQEDSADLWTAMERLERNRAISSTLTDANMNILYSTFPGPPPEGDPEQADKRPASPLPPLRPAKPRDQQLFLLRQAVESGREQLEKGEVFMEVREDPRLHTQFLNAVSQLPNGYYLILSTPLAAIQESAAVANRFFLFTGLITLLLGNVIVFFYARRFTQPILEMNDIARRMAKLDFQKKVTADSRDELGQLAESINSLSDQLSRSITELQDRNAQLQTDIERERKIDEMRKEFISNVSHELKTPIALIQGYAEGLKVNVADDEESRNYYCDVIMDESRKMNKLVMELLDLSQIESGQFHLDRSTFDTVAWAESVVEKFAPLLRERQIDWSVDGEAGLIADADKERMEQVLVNYLTNAIHHIAPPHQLTLRVFPRQNKIRVTLFNSGKGIPEEALDQIWTSFYKVDKARTRAYGGTGLGLSVVRAIQRMHQNGYGAENAPGGVLFWFDLDRAEDALLS</sequence>
<keyword evidence="9" id="KW-0418">Kinase</keyword>
<dbReference type="SUPFAM" id="SSF55874">
    <property type="entry name" value="ATPase domain of HSP90 chaperone/DNA topoisomerase II/histidine kinase"/>
    <property type="match status" value="1"/>
</dbReference>
<dbReference type="CDD" id="cd00082">
    <property type="entry name" value="HisKA"/>
    <property type="match status" value="1"/>
</dbReference>
<name>A0A845L0U2_9FIRM</name>
<keyword evidence="5" id="KW-0597">Phosphoprotein</keyword>
<evidence type="ECO:0000313" key="19">
    <source>
        <dbReference type="EMBL" id="MZP29803.1"/>
    </source>
</evidence>
<dbReference type="InterPro" id="IPR050398">
    <property type="entry name" value="HssS/ArlS-like"/>
</dbReference>
<keyword evidence="7 16" id="KW-0812">Transmembrane</keyword>
<keyword evidence="11 16" id="KW-1133">Transmembrane helix</keyword>
<evidence type="ECO:0000256" key="3">
    <source>
        <dbReference type="ARBA" id="ARBA00012438"/>
    </source>
</evidence>
<keyword evidence="20" id="KW-1185">Reference proteome</keyword>
<keyword evidence="8" id="KW-0547">Nucleotide-binding</keyword>
<dbReference type="InterPro" id="IPR036890">
    <property type="entry name" value="HATPase_C_sf"/>
</dbReference>
<dbReference type="InterPro" id="IPR003661">
    <property type="entry name" value="HisK_dim/P_dom"/>
</dbReference>
<dbReference type="InterPro" id="IPR004358">
    <property type="entry name" value="Sig_transdc_His_kin-like_C"/>
</dbReference>
<organism evidence="19 20">
    <name type="scientific">Heliomicrobium undosum</name>
    <dbReference type="NCBI Taxonomy" id="121734"/>
    <lineage>
        <taxon>Bacteria</taxon>
        <taxon>Bacillati</taxon>
        <taxon>Bacillota</taxon>
        <taxon>Clostridia</taxon>
        <taxon>Eubacteriales</taxon>
        <taxon>Heliobacteriaceae</taxon>
        <taxon>Heliomicrobium</taxon>
    </lineage>
</organism>
<dbReference type="SMART" id="SM00388">
    <property type="entry name" value="HisKA"/>
    <property type="match status" value="1"/>
</dbReference>
<dbReference type="FunFam" id="1.10.287.130:FF:000001">
    <property type="entry name" value="Two-component sensor histidine kinase"/>
    <property type="match status" value="1"/>
</dbReference>
<dbReference type="CDD" id="cd00075">
    <property type="entry name" value="HATPase"/>
    <property type="match status" value="1"/>
</dbReference>
<evidence type="ECO:0000256" key="4">
    <source>
        <dbReference type="ARBA" id="ARBA00022475"/>
    </source>
</evidence>
<dbReference type="PROSITE" id="PS50885">
    <property type="entry name" value="HAMP"/>
    <property type="match status" value="1"/>
</dbReference>
<dbReference type="Gene3D" id="3.30.565.10">
    <property type="entry name" value="Histidine kinase-like ATPase, C-terminal domain"/>
    <property type="match status" value="1"/>
</dbReference>
<feature type="transmembrane region" description="Helical" evidence="16">
    <location>
        <begin position="189"/>
        <end position="209"/>
    </location>
</feature>
<dbReference type="SMART" id="SM00387">
    <property type="entry name" value="HATPase_c"/>
    <property type="match status" value="1"/>
</dbReference>
<keyword evidence="6" id="KW-0808">Transferase</keyword>
<dbReference type="CDD" id="cd06225">
    <property type="entry name" value="HAMP"/>
    <property type="match status" value="1"/>
</dbReference>
<dbReference type="GO" id="GO:0005886">
    <property type="term" value="C:plasma membrane"/>
    <property type="evidence" value="ECO:0007669"/>
    <property type="project" value="UniProtKB-SubCell"/>
</dbReference>
<evidence type="ECO:0000256" key="8">
    <source>
        <dbReference type="ARBA" id="ARBA00022741"/>
    </source>
</evidence>
<feature type="domain" description="HAMP" evidence="18">
    <location>
        <begin position="210"/>
        <end position="262"/>
    </location>
</feature>
<keyword evidence="4" id="KW-1003">Cell membrane</keyword>
<evidence type="ECO:0000256" key="12">
    <source>
        <dbReference type="ARBA" id="ARBA00023012"/>
    </source>
</evidence>
<dbReference type="GO" id="GO:0005524">
    <property type="term" value="F:ATP binding"/>
    <property type="evidence" value="ECO:0007669"/>
    <property type="project" value="UniProtKB-KW"/>
</dbReference>
<proteinExistence type="predicted"/>
<dbReference type="InterPro" id="IPR036097">
    <property type="entry name" value="HisK_dim/P_sf"/>
</dbReference>
<dbReference type="RefSeq" id="WP_161257936.1">
    <property type="nucleotide sequence ID" value="NZ_WXEY01000007.1"/>
</dbReference>
<dbReference type="OrthoDB" id="112712at2"/>
<evidence type="ECO:0000256" key="14">
    <source>
        <dbReference type="SAM" id="Coils"/>
    </source>
</evidence>
<dbReference type="Pfam" id="PF00512">
    <property type="entry name" value="HisKA"/>
    <property type="match status" value="1"/>
</dbReference>
<evidence type="ECO:0000259" key="18">
    <source>
        <dbReference type="PROSITE" id="PS50885"/>
    </source>
</evidence>
<feature type="region of interest" description="Disordered" evidence="15">
    <location>
        <begin position="89"/>
        <end position="117"/>
    </location>
</feature>
<accession>A0A845L0U2</accession>
<feature type="coiled-coil region" evidence="14">
    <location>
        <begin position="254"/>
        <end position="281"/>
    </location>
</feature>
<comment type="caution">
    <text evidence="19">The sequence shown here is derived from an EMBL/GenBank/DDBJ whole genome shotgun (WGS) entry which is preliminary data.</text>
</comment>
<keyword evidence="13 16" id="KW-0472">Membrane</keyword>
<gene>
    <name evidence="19" type="ORF">GTO91_08800</name>
</gene>
<dbReference type="Gene3D" id="6.10.340.10">
    <property type="match status" value="1"/>
</dbReference>
<dbReference type="PANTHER" id="PTHR45528">
    <property type="entry name" value="SENSOR HISTIDINE KINASE CPXA"/>
    <property type="match status" value="1"/>
</dbReference>
<evidence type="ECO:0000256" key="11">
    <source>
        <dbReference type="ARBA" id="ARBA00022989"/>
    </source>
</evidence>
<evidence type="ECO:0000313" key="20">
    <source>
        <dbReference type="Proteomes" id="UP000463470"/>
    </source>
</evidence>
<dbReference type="Proteomes" id="UP000463470">
    <property type="component" value="Unassembled WGS sequence"/>
</dbReference>
<evidence type="ECO:0000256" key="1">
    <source>
        <dbReference type="ARBA" id="ARBA00000085"/>
    </source>
</evidence>
<dbReference type="InterPro" id="IPR003660">
    <property type="entry name" value="HAMP_dom"/>
</dbReference>
<evidence type="ECO:0000256" key="13">
    <source>
        <dbReference type="ARBA" id="ARBA00023136"/>
    </source>
</evidence>
<dbReference type="SUPFAM" id="SSF47384">
    <property type="entry name" value="Homodimeric domain of signal transducing histidine kinase"/>
    <property type="match status" value="1"/>
</dbReference>
<evidence type="ECO:0000256" key="16">
    <source>
        <dbReference type="SAM" id="Phobius"/>
    </source>
</evidence>
<dbReference type="PRINTS" id="PR00344">
    <property type="entry name" value="BCTRLSENSOR"/>
</dbReference>
<dbReference type="EC" id="2.7.13.3" evidence="3"/>
<dbReference type="GO" id="GO:0000155">
    <property type="term" value="F:phosphorelay sensor kinase activity"/>
    <property type="evidence" value="ECO:0007669"/>
    <property type="project" value="InterPro"/>
</dbReference>
<dbReference type="InterPro" id="IPR003594">
    <property type="entry name" value="HATPase_dom"/>
</dbReference>
<keyword evidence="12" id="KW-0902">Two-component regulatory system</keyword>
<protein>
    <recommendedName>
        <fullName evidence="3">histidine kinase</fullName>
        <ecNumber evidence="3">2.7.13.3</ecNumber>
    </recommendedName>
</protein>
<evidence type="ECO:0000256" key="10">
    <source>
        <dbReference type="ARBA" id="ARBA00022840"/>
    </source>
</evidence>
<comment type="subcellular location">
    <subcellularLocation>
        <location evidence="2">Cell membrane</location>
        <topology evidence="2">Multi-pass membrane protein</topology>
    </subcellularLocation>
</comment>
<evidence type="ECO:0000256" key="2">
    <source>
        <dbReference type="ARBA" id="ARBA00004651"/>
    </source>
</evidence>
<dbReference type="EMBL" id="WXEY01000007">
    <property type="protein sequence ID" value="MZP29803.1"/>
    <property type="molecule type" value="Genomic_DNA"/>
</dbReference>
<evidence type="ECO:0000256" key="7">
    <source>
        <dbReference type="ARBA" id="ARBA00022692"/>
    </source>
</evidence>
<dbReference type="Pfam" id="PF02518">
    <property type="entry name" value="HATPase_c"/>
    <property type="match status" value="1"/>
</dbReference>
<dbReference type="InterPro" id="IPR005467">
    <property type="entry name" value="His_kinase_dom"/>
</dbReference>
<dbReference type="PANTHER" id="PTHR45528:SF1">
    <property type="entry name" value="SENSOR HISTIDINE KINASE CPXA"/>
    <property type="match status" value="1"/>
</dbReference>
<keyword evidence="14" id="KW-0175">Coiled coil</keyword>
<evidence type="ECO:0000259" key="17">
    <source>
        <dbReference type="PROSITE" id="PS50109"/>
    </source>
</evidence>
<feature type="domain" description="Histidine kinase" evidence="17">
    <location>
        <begin position="291"/>
        <end position="507"/>
    </location>
</feature>
<dbReference type="SUPFAM" id="SSF158472">
    <property type="entry name" value="HAMP domain-like"/>
    <property type="match status" value="1"/>
</dbReference>
<comment type="catalytic activity">
    <reaction evidence="1">
        <text>ATP + protein L-histidine = ADP + protein N-phospho-L-histidine.</text>
        <dbReference type="EC" id="2.7.13.3"/>
    </reaction>
</comment>
<dbReference type="PROSITE" id="PS50109">
    <property type="entry name" value="HIS_KIN"/>
    <property type="match status" value="1"/>
</dbReference>
<evidence type="ECO:0000256" key="9">
    <source>
        <dbReference type="ARBA" id="ARBA00022777"/>
    </source>
</evidence>
<dbReference type="Gene3D" id="1.10.287.130">
    <property type="match status" value="1"/>
</dbReference>
<evidence type="ECO:0000256" key="5">
    <source>
        <dbReference type="ARBA" id="ARBA00022553"/>
    </source>
</evidence>